<dbReference type="PANTHER" id="PTHR38035">
    <property type="entry name" value="UPF0070 PROTEIN YFGM"/>
    <property type="match status" value="1"/>
</dbReference>
<organism evidence="10 11">
    <name type="scientific">Nisaea acidiphila</name>
    <dbReference type="NCBI Taxonomy" id="1862145"/>
    <lineage>
        <taxon>Bacteria</taxon>
        <taxon>Pseudomonadati</taxon>
        <taxon>Pseudomonadota</taxon>
        <taxon>Alphaproteobacteria</taxon>
        <taxon>Rhodospirillales</taxon>
        <taxon>Thalassobaculaceae</taxon>
        <taxon>Nisaea</taxon>
    </lineage>
</organism>
<evidence type="ECO:0000256" key="3">
    <source>
        <dbReference type="ARBA" id="ARBA00022475"/>
    </source>
</evidence>
<sequence length="214" mass="22912">MADIFREIDEELQQEKAARLWKRYGPYVLAVAVLIVLGVGGYRFWLSYDAKQKAAQSARYETAARALAEDPAAAAAEFGALAQDGNKGYAALASLQQAAALVEAGDLEAAIITYKKLADDTAVPAVFRDLARLLAVTHRIDSGDPTELSREISALANTSGPWRPLAREAEALIALKAGDKSKAREILETLTADAETPAQLRARATELLSAIASE</sequence>
<feature type="domain" description="Ancillary SecYEG translocon subunit/Cell division coordinator CpoB TPR" evidence="9">
    <location>
        <begin position="20"/>
        <end position="185"/>
    </location>
</feature>
<keyword evidence="4 8" id="KW-0812">Transmembrane</keyword>
<dbReference type="EMBL" id="CP102480">
    <property type="protein sequence ID" value="UUX49359.1"/>
    <property type="molecule type" value="Genomic_DNA"/>
</dbReference>
<dbReference type="InterPro" id="IPR026039">
    <property type="entry name" value="YfgM"/>
</dbReference>
<dbReference type="PANTHER" id="PTHR38035:SF1">
    <property type="entry name" value="ANCILLARY SECYEG TRANSLOCON SUBUNIT"/>
    <property type="match status" value="1"/>
</dbReference>
<evidence type="ECO:0000256" key="4">
    <source>
        <dbReference type="ARBA" id="ARBA00022692"/>
    </source>
</evidence>
<keyword evidence="11" id="KW-1185">Reference proteome</keyword>
<dbReference type="KEGG" id="naci:NUH88_18405"/>
<dbReference type="RefSeq" id="WP_257767949.1">
    <property type="nucleotide sequence ID" value="NZ_CP102480.1"/>
</dbReference>
<evidence type="ECO:0000256" key="1">
    <source>
        <dbReference type="ARBA" id="ARBA00004167"/>
    </source>
</evidence>
<reference evidence="10" key="1">
    <citation type="submission" date="2022-08" db="EMBL/GenBank/DDBJ databases">
        <title>Nisaea acidiphila sp. nov., isolated from a marine algal debris and emended description of the genus Nisaea Urios et al. 2008.</title>
        <authorList>
            <person name="Kwon K."/>
        </authorList>
    </citation>
    <scope>NUCLEOTIDE SEQUENCE</scope>
    <source>
        <strain evidence="10">MEBiC11861</strain>
    </source>
</reference>
<dbReference type="AlphaFoldDB" id="A0A9J7AQ53"/>
<accession>A0A9J7AQ53</accession>
<keyword evidence="5 8" id="KW-1133">Transmembrane helix</keyword>
<protein>
    <submittedName>
        <fullName evidence="10">Tetratricopeptide repeat protein</fullName>
    </submittedName>
</protein>
<keyword evidence="6 8" id="KW-0472">Membrane</keyword>
<dbReference type="Proteomes" id="UP001060336">
    <property type="component" value="Chromosome"/>
</dbReference>
<proteinExistence type="predicted"/>
<keyword evidence="7" id="KW-0143">Chaperone</keyword>
<evidence type="ECO:0000259" key="9">
    <source>
        <dbReference type="Pfam" id="PF09976"/>
    </source>
</evidence>
<evidence type="ECO:0000256" key="5">
    <source>
        <dbReference type="ARBA" id="ARBA00022989"/>
    </source>
</evidence>
<name>A0A9J7AQ53_9PROT</name>
<keyword evidence="3" id="KW-1003">Cell membrane</keyword>
<feature type="transmembrane region" description="Helical" evidence="8">
    <location>
        <begin position="24"/>
        <end position="45"/>
    </location>
</feature>
<evidence type="ECO:0000313" key="11">
    <source>
        <dbReference type="Proteomes" id="UP001060336"/>
    </source>
</evidence>
<evidence type="ECO:0000313" key="10">
    <source>
        <dbReference type="EMBL" id="UUX49359.1"/>
    </source>
</evidence>
<evidence type="ECO:0000256" key="2">
    <source>
        <dbReference type="ARBA" id="ARBA00004236"/>
    </source>
</evidence>
<gene>
    <name evidence="10" type="ORF">NUH88_18405</name>
</gene>
<dbReference type="GO" id="GO:0005886">
    <property type="term" value="C:plasma membrane"/>
    <property type="evidence" value="ECO:0007669"/>
    <property type="project" value="UniProtKB-SubCell"/>
</dbReference>
<evidence type="ECO:0000256" key="8">
    <source>
        <dbReference type="SAM" id="Phobius"/>
    </source>
</evidence>
<dbReference type="GO" id="GO:0044877">
    <property type="term" value="F:protein-containing complex binding"/>
    <property type="evidence" value="ECO:0007669"/>
    <property type="project" value="InterPro"/>
</dbReference>
<comment type="subcellular location">
    <subcellularLocation>
        <location evidence="2">Cell membrane</location>
    </subcellularLocation>
    <subcellularLocation>
        <location evidence="1">Membrane</location>
        <topology evidence="1">Single-pass membrane protein</topology>
    </subcellularLocation>
</comment>
<evidence type="ECO:0000256" key="7">
    <source>
        <dbReference type="ARBA" id="ARBA00023186"/>
    </source>
</evidence>
<dbReference type="Pfam" id="PF09976">
    <property type="entry name" value="TPR_21"/>
    <property type="match status" value="1"/>
</dbReference>
<dbReference type="InterPro" id="IPR018704">
    <property type="entry name" value="SecYEG/CpoB_TPR"/>
</dbReference>
<evidence type="ECO:0000256" key="6">
    <source>
        <dbReference type="ARBA" id="ARBA00023136"/>
    </source>
</evidence>